<dbReference type="Proteomes" id="UP000799429">
    <property type="component" value="Unassembled WGS sequence"/>
</dbReference>
<evidence type="ECO:0000256" key="2">
    <source>
        <dbReference type="ARBA" id="ARBA00012176"/>
    </source>
</evidence>
<dbReference type="GO" id="GO:0000225">
    <property type="term" value="F:N-acetylglucosaminylphosphatidylinositol deacetylase activity"/>
    <property type="evidence" value="ECO:0007669"/>
    <property type="project" value="UniProtKB-EC"/>
</dbReference>
<dbReference type="PANTHER" id="PTHR12993:SF30">
    <property type="entry name" value="N-ACETYL-ALPHA-D-GLUCOSAMINYL L-MALATE DEACETYLASE 1"/>
    <property type="match status" value="1"/>
</dbReference>
<evidence type="ECO:0000313" key="5">
    <source>
        <dbReference type="Proteomes" id="UP000799429"/>
    </source>
</evidence>
<evidence type="ECO:0000256" key="1">
    <source>
        <dbReference type="ARBA" id="ARBA00006066"/>
    </source>
</evidence>
<dbReference type="InterPro" id="IPR024078">
    <property type="entry name" value="LmbE-like_dom_sf"/>
</dbReference>
<gene>
    <name evidence="4" type="ORF">M501DRAFT_1059177</name>
</gene>
<dbReference type="Gene3D" id="3.40.50.10320">
    <property type="entry name" value="LmbE-like"/>
    <property type="match status" value="1"/>
</dbReference>
<dbReference type="PANTHER" id="PTHR12993">
    <property type="entry name" value="N-ACETYLGLUCOSAMINYL-PHOSPHATIDYLINOSITOL DE-N-ACETYLASE-RELATED"/>
    <property type="match status" value="1"/>
</dbReference>
<proteinExistence type="inferred from homology"/>
<protein>
    <recommendedName>
        <fullName evidence="2">N-acetylglucosaminylphosphatidylinositol deacetylase</fullName>
        <ecNumber evidence="2">3.5.1.89</ecNumber>
    </recommendedName>
</protein>
<comment type="similarity">
    <text evidence="1">Belongs to the PIGL family.</text>
</comment>
<keyword evidence="3" id="KW-1133">Transmembrane helix</keyword>
<dbReference type="EMBL" id="MU006100">
    <property type="protein sequence ID" value="KAF2837170.1"/>
    <property type="molecule type" value="Genomic_DNA"/>
</dbReference>
<keyword evidence="3" id="KW-0472">Membrane</keyword>
<dbReference type="SUPFAM" id="SSF102588">
    <property type="entry name" value="LmbE-like"/>
    <property type="match status" value="1"/>
</dbReference>
<dbReference type="EC" id="3.5.1.89" evidence="2"/>
<evidence type="ECO:0000256" key="3">
    <source>
        <dbReference type="SAM" id="Phobius"/>
    </source>
</evidence>
<keyword evidence="5" id="KW-1185">Reference proteome</keyword>
<reference evidence="4" key="1">
    <citation type="journal article" date="2020" name="Stud. Mycol.">
        <title>101 Dothideomycetes genomes: a test case for predicting lifestyles and emergence of pathogens.</title>
        <authorList>
            <person name="Haridas S."/>
            <person name="Albert R."/>
            <person name="Binder M."/>
            <person name="Bloem J."/>
            <person name="Labutti K."/>
            <person name="Salamov A."/>
            <person name="Andreopoulos B."/>
            <person name="Baker S."/>
            <person name="Barry K."/>
            <person name="Bills G."/>
            <person name="Bluhm B."/>
            <person name="Cannon C."/>
            <person name="Castanera R."/>
            <person name="Culley D."/>
            <person name="Daum C."/>
            <person name="Ezra D."/>
            <person name="Gonzalez J."/>
            <person name="Henrissat B."/>
            <person name="Kuo A."/>
            <person name="Liang C."/>
            <person name="Lipzen A."/>
            <person name="Lutzoni F."/>
            <person name="Magnuson J."/>
            <person name="Mondo S."/>
            <person name="Nolan M."/>
            <person name="Ohm R."/>
            <person name="Pangilinan J."/>
            <person name="Park H.-J."/>
            <person name="Ramirez L."/>
            <person name="Alfaro M."/>
            <person name="Sun H."/>
            <person name="Tritt A."/>
            <person name="Yoshinaga Y."/>
            <person name="Zwiers L.-H."/>
            <person name="Turgeon B."/>
            <person name="Goodwin S."/>
            <person name="Spatafora J."/>
            <person name="Crous P."/>
            <person name="Grigoriev I."/>
        </authorList>
    </citation>
    <scope>NUCLEOTIDE SEQUENCE</scope>
    <source>
        <strain evidence="4">CBS 101060</strain>
    </source>
</reference>
<organism evidence="4 5">
    <name type="scientific">Patellaria atrata CBS 101060</name>
    <dbReference type="NCBI Taxonomy" id="1346257"/>
    <lineage>
        <taxon>Eukaryota</taxon>
        <taxon>Fungi</taxon>
        <taxon>Dikarya</taxon>
        <taxon>Ascomycota</taxon>
        <taxon>Pezizomycotina</taxon>
        <taxon>Dothideomycetes</taxon>
        <taxon>Dothideomycetes incertae sedis</taxon>
        <taxon>Patellariales</taxon>
        <taxon>Patellariaceae</taxon>
        <taxon>Patellaria</taxon>
    </lineage>
</organism>
<evidence type="ECO:0000313" key="4">
    <source>
        <dbReference type="EMBL" id="KAF2837170.1"/>
    </source>
</evidence>
<feature type="transmembrane region" description="Helical" evidence="3">
    <location>
        <begin position="253"/>
        <end position="274"/>
    </location>
</feature>
<name>A0A9P4S8J2_9PEZI</name>
<dbReference type="AlphaFoldDB" id="A0A9P4S8J2"/>
<keyword evidence="3" id="KW-0812">Transmembrane</keyword>
<sequence length="278" mass="30761">MTKHKIALIVGAHPDDCVLGAGGVSILLIRAGWRVIFLTMSDGELGGNPTVRISEENECARTLGVHVEYGHLPDGNITSVEAVKVLETKLTEHRPSLIFVHAPADSHKDHRIVSKSLQSAARRYSSILFYEGPSSVDFKPAMRIRLEACVRELKQQALLAHLSQSTRVRTTEWIEATGRYRAWPHFADDCCEAFVPLRMDIGLLLNPVSPVDTLSYVVPHVDQLALGTDMNLLSDLTSLEMLKDCPVSRKDHVLFFLGGLLSLTLAFVFSWSSYLVTA</sequence>
<dbReference type="Pfam" id="PF02585">
    <property type="entry name" value="PIG-L"/>
    <property type="match status" value="1"/>
</dbReference>
<comment type="caution">
    <text evidence="4">The sequence shown here is derived from an EMBL/GenBank/DDBJ whole genome shotgun (WGS) entry which is preliminary data.</text>
</comment>
<accession>A0A9P4S8J2</accession>
<dbReference type="InterPro" id="IPR003737">
    <property type="entry name" value="GlcNAc_PI_deacetylase-related"/>
</dbReference>